<evidence type="ECO:0000313" key="7">
    <source>
        <dbReference type="Proteomes" id="UP000294958"/>
    </source>
</evidence>
<dbReference type="InterPro" id="IPR001647">
    <property type="entry name" value="HTH_TetR"/>
</dbReference>
<dbReference type="Pfam" id="PF13305">
    <property type="entry name" value="TetR_C_33"/>
    <property type="match status" value="1"/>
</dbReference>
<protein>
    <submittedName>
        <fullName evidence="6">TetR family transcriptional regulator</fullName>
    </submittedName>
</protein>
<keyword evidence="2 4" id="KW-0238">DNA-binding</keyword>
<dbReference type="PRINTS" id="PR00455">
    <property type="entry name" value="HTHTETR"/>
</dbReference>
<accession>A0A4R6YJC4</accession>
<dbReference type="PROSITE" id="PS50977">
    <property type="entry name" value="HTH_TETR_2"/>
    <property type="match status" value="1"/>
</dbReference>
<dbReference type="Proteomes" id="UP000294958">
    <property type="component" value="Unassembled WGS sequence"/>
</dbReference>
<dbReference type="GO" id="GO:0003700">
    <property type="term" value="F:DNA-binding transcription factor activity"/>
    <property type="evidence" value="ECO:0007669"/>
    <property type="project" value="TreeGrafter"/>
</dbReference>
<keyword evidence="7" id="KW-1185">Reference proteome</keyword>
<evidence type="ECO:0000313" key="6">
    <source>
        <dbReference type="EMBL" id="TDR36891.1"/>
    </source>
</evidence>
<proteinExistence type="predicted"/>
<dbReference type="PANTHER" id="PTHR30055:SF212">
    <property type="entry name" value="TETR-FAMILY FAMILY TRANSCRIPTIONAL REGULATOR"/>
    <property type="match status" value="1"/>
</dbReference>
<dbReference type="InterPro" id="IPR009057">
    <property type="entry name" value="Homeodomain-like_sf"/>
</dbReference>
<reference evidence="6 7" key="1">
    <citation type="submission" date="2019-03" db="EMBL/GenBank/DDBJ databases">
        <title>Genomic Encyclopedia of Type Strains, Phase IV (KMG-IV): sequencing the most valuable type-strain genomes for metagenomic binning, comparative biology and taxonomic classification.</title>
        <authorList>
            <person name="Goeker M."/>
        </authorList>
    </citation>
    <scope>NUCLEOTIDE SEQUENCE [LARGE SCALE GENOMIC DNA]</scope>
    <source>
        <strain evidence="6 7">DSM 11603</strain>
    </source>
</reference>
<keyword evidence="3" id="KW-0804">Transcription</keyword>
<dbReference type="EMBL" id="SNZF01000004">
    <property type="protein sequence ID" value="TDR36891.1"/>
    <property type="molecule type" value="Genomic_DNA"/>
</dbReference>
<comment type="caution">
    <text evidence="6">The sequence shown here is derived from an EMBL/GenBank/DDBJ whole genome shotgun (WGS) entry which is preliminary data.</text>
</comment>
<dbReference type="SUPFAM" id="SSF48498">
    <property type="entry name" value="Tetracyclin repressor-like, C-terminal domain"/>
    <property type="match status" value="1"/>
</dbReference>
<name>A0A4R6YJC4_9HYPH</name>
<organism evidence="6 7">
    <name type="scientific">Aquamicrobium defluvii</name>
    <dbReference type="NCBI Taxonomy" id="69279"/>
    <lineage>
        <taxon>Bacteria</taxon>
        <taxon>Pseudomonadati</taxon>
        <taxon>Pseudomonadota</taxon>
        <taxon>Alphaproteobacteria</taxon>
        <taxon>Hyphomicrobiales</taxon>
        <taxon>Phyllobacteriaceae</taxon>
        <taxon>Aquamicrobium</taxon>
    </lineage>
</organism>
<dbReference type="InterPro" id="IPR050109">
    <property type="entry name" value="HTH-type_TetR-like_transc_reg"/>
</dbReference>
<dbReference type="RefSeq" id="WP_051520430.1">
    <property type="nucleotide sequence ID" value="NZ_KK073880.1"/>
</dbReference>
<evidence type="ECO:0000256" key="2">
    <source>
        <dbReference type="ARBA" id="ARBA00023125"/>
    </source>
</evidence>
<dbReference type="Gene3D" id="1.10.357.10">
    <property type="entry name" value="Tetracycline Repressor, domain 2"/>
    <property type="match status" value="1"/>
</dbReference>
<dbReference type="PANTHER" id="PTHR30055">
    <property type="entry name" value="HTH-TYPE TRANSCRIPTIONAL REGULATOR RUTR"/>
    <property type="match status" value="1"/>
</dbReference>
<dbReference type="AlphaFoldDB" id="A0A4R6YJC4"/>
<keyword evidence="1" id="KW-0805">Transcription regulation</keyword>
<dbReference type="OrthoDB" id="7056813at2"/>
<evidence type="ECO:0000259" key="5">
    <source>
        <dbReference type="PROSITE" id="PS50977"/>
    </source>
</evidence>
<feature type="DNA-binding region" description="H-T-H motif" evidence="4">
    <location>
        <begin position="53"/>
        <end position="72"/>
    </location>
</feature>
<evidence type="ECO:0000256" key="1">
    <source>
        <dbReference type="ARBA" id="ARBA00023015"/>
    </source>
</evidence>
<dbReference type="GO" id="GO:0000976">
    <property type="term" value="F:transcription cis-regulatory region binding"/>
    <property type="evidence" value="ECO:0007669"/>
    <property type="project" value="TreeGrafter"/>
</dbReference>
<evidence type="ECO:0000256" key="3">
    <source>
        <dbReference type="ARBA" id="ARBA00023163"/>
    </source>
</evidence>
<dbReference type="InterPro" id="IPR025996">
    <property type="entry name" value="MT1864/Rv1816-like_C"/>
</dbReference>
<gene>
    <name evidence="6" type="ORF">DES43_104217</name>
</gene>
<dbReference type="SUPFAM" id="SSF46689">
    <property type="entry name" value="Homeodomain-like"/>
    <property type="match status" value="1"/>
</dbReference>
<dbReference type="InterPro" id="IPR036271">
    <property type="entry name" value="Tet_transcr_reg_TetR-rel_C_sf"/>
</dbReference>
<sequence>MRDIVKPVEDARKTKTVSLTVQERRERHRETLRSDLIEAARKLVQEEGYDGLTIRKLAKRVGYAPMSVYSYFADKQDILLALAEDRFAILARRIEENTSDDPIEALRAVMTEYAAFGLGNPNEYRIVFMTEKTRPPEGMTFEELDASNPAMLALLGRVEACIAAGRLKGDPFAIATILWSIAHGTISLLITFPFHEFGDPDAYVKRMCDLALGALEGQDVQPLSDNPGGLCRLTRK</sequence>
<evidence type="ECO:0000256" key="4">
    <source>
        <dbReference type="PROSITE-ProRule" id="PRU00335"/>
    </source>
</evidence>
<dbReference type="Pfam" id="PF00440">
    <property type="entry name" value="TetR_N"/>
    <property type="match status" value="1"/>
</dbReference>
<feature type="domain" description="HTH tetR-type" evidence="5">
    <location>
        <begin position="30"/>
        <end position="90"/>
    </location>
</feature>